<sequence>MNRLLEFSKSECGAVTVDWTVMTAAVVGLGIASAAAVSSGTGSLGASIQAALTNAHVAGAALATLSFDDIDGLATTGWGWRAVGSYAGWTADGMQQNFEIIRSGYGGVTSPDGGNMLDMDASPGNLGIARVLDNMTPSGTHSVTFNAADIHGNNGVDVYFGGELVGSVDPGASLESYSFDFVEGSGNGSNELVLQGTGPANNVGAYIHGIQVY</sequence>
<evidence type="ECO:0000313" key="1">
    <source>
        <dbReference type="EMBL" id="MCL1628913.1"/>
    </source>
</evidence>
<organism evidence="1 2">
    <name type="scientific">Roseinatronobacter domitianus</name>
    <dbReference type="NCBI Taxonomy" id="2940293"/>
    <lineage>
        <taxon>Bacteria</taxon>
        <taxon>Pseudomonadati</taxon>
        <taxon>Pseudomonadota</taxon>
        <taxon>Alphaproteobacteria</taxon>
        <taxon>Rhodobacterales</taxon>
        <taxon>Paracoccaceae</taxon>
        <taxon>Roseinatronobacter</taxon>
    </lineage>
</organism>
<dbReference type="EMBL" id="JALZWP010000007">
    <property type="protein sequence ID" value="MCL1628913.1"/>
    <property type="molecule type" value="Genomic_DNA"/>
</dbReference>
<evidence type="ECO:0000313" key="2">
    <source>
        <dbReference type="Proteomes" id="UP001202550"/>
    </source>
</evidence>
<accession>A0ABT0M2R5</accession>
<dbReference type="RefSeq" id="WP_249058272.1">
    <property type="nucleotide sequence ID" value="NZ_JALZWP010000007.1"/>
</dbReference>
<dbReference type="Proteomes" id="UP001202550">
    <property type="component" value="Unassembled WGS sequence"/>
</dbReference>
<proteinExistence type="predicted"/>
<keyword evidence="2" id="KW-1185">Reference proteome</keyword>
<reference evidence="1 2" key="1">
    <citation type="submission" date="2022-05" db="EMBL/GenBank/DDBJ databases">
        <title>Seasonal and diel survey of microbial diversity of the Tyrrhenian coast.</title>
        <authorList>
            <person name="Gattoni G."/>
            <person name="Corral P."/>
        </authorList>
    </citation>
    <scope>NUCLEOTIDE SEQUENCE [LARGE SCALE GENOMIC DNA]</scope>
    <source>
        <strain evidence="1 2">V10</strain>
    </source>
</reference>
<comment type="caution">
    <text evidence="1">The sequence shown here is derived from an EMBL/GenBank/DDBJ whole genome shotgun (WGS) entry which is preliminary data.</text>
</comment>
<name>A0ABT0M2R5_9RHOB</name>
<gene>
    <name evidence="1" type="ORF">M3N55_09220</name>
</gene>
<protein>
    <submittedName>
        <fullName evidence="1">Uncharacterized protein</fullName>
    </submittedName>
</protein>